<dbReference type="EMBL" id="CP042239">
    <property type="protein sequence ID" value="QDX27854.1"/>
    <property type="molecule type" value="Genomic_DNA"/>
</dbReference>
<feature type="region of interest" description="Disordered" evidence="1">
    <location>
        <begin position="1"/>
        <end position="48"/>
    </location>
</feature>
<evidence type="ECO:0000313" key="3">
    <source>
        <dbReference type="Proteomes" id="UP000318055"/>
    </source>
</evidence>
<keyword evidence="2" id="KW-0223">Dioxygenase</keyword>
<name>A0A518RK84_9SPHN</name>
<feature type="compositionally biased region" description="Pro residues" evidence="1">
    <location>
        <begin position="1"/>
        <end position="18"/>
    </location>
</feature>
<dbReference type="GO" id="GO:0005506">
    <property type="term" value="F:iron ion binding"/>
    <property type="evidence" value="ECO:0007669"/>
    <property type="project" value="UniProtKB-ARBA"/>
</dbReference>
<accession>A0A518RK84</accession>
<keyword evidence="3" id="KW-1185">Reference proteome</keyword>
<evidence type="ECO:0000256" key="1">
    <source>
        <dbReference type="SAM" id="MobiDB-lite"/>
    </source>
</evidence>
<protein>
    <submittedName>
        <fullName evidence="2">Phytanoyl-CoA dioxygenase</fullName>
    </submittedName>
</protein>
<sequence>MPPTTRPASPPGKPPNSTRPPTRSTSTPPIRIRRTPTPRPNDGTRRTRLTTLAGGESLVRARCARPEAVMNQVAAYRDRGYAIVRGVFSKDEIKRIGEAIDAVHAEGVAHGRPFRHGNLFYNVRAGEDGTPIVPMVQWPSYHNRVLDSVRLDPRWLDLLAPLIGTDLKQIINQLHWKAPGSKGDFAWHQDSRFRKPDAAYRNLGESYIQTGLAIDQHTRASGAMRMIPNSHRAGPLALDTSTEVLGTEMSDDWLRDAGIDPADVIDLEMEPGDIAMWNPYLVHGSGRNSADHQRRLYINGYVRAQDCDRGEWAFRDGKPVPLGPEPVLVHYEALHENPEPHYV</sequence>
<feature type="compositionally biased region" description="Low complexity" evidence="1">
    <location>
        <begin position="19"/>
        <end position="30"/>
    </location>
</feature>
<dbReference type="Proteomes" id="UP000318055">
    <property type="component" value="Chromosome"/>
</dbReference>
<dbReference type="OrthoDB" id="2553118at2"/>
<dbReference type="SUPFAM" id="SSF51197">
    <property type="entry name" value="Clavaminate synthase-like"/>
    <property type="match status" value="1"/>
</dbReference>
<dbReference type="GO" id="GO:0016706">
    <property type="term" value="F:2-oxoglutarate-dependent dioxygenase activity"/>
    <property type="evidence" value="ECO:0007669"/>
    <property type="project" value="UniProtKB-ARBA"/>
</dbReference>
<evidence type="ECO:0000313" key="2">
    <source>
        <dbReference type="EMBL" id="QDX27854.1"/>
    </source>
</evidence>
<dbReference type="AlphaFoldDB" id="A0A518RK84"/>
<dbReference type="PANTHER" id="PTHR20883:SF51">
    <property type="entry name" value="PHYTANOYL-COA HYDROXYLASE"/>
    <property type="match status" value="1"/>
</dbReference>
<proteinExistence type="predicted"/>
<reference evidence="2 3" key="1">
    <citation type="submission" date="2019-07" db="EMBL/GenBank/DDBJ databases">
        <title>Sphingomonas alkalisoli sp. nov., isolated from rhizosphere soil of Suaedae salsa.</title>
        <authorList>
            <person name="Zhang H."/>
            <person name="Xu L."/>
            <person name="Zhang J.-X."/>
            <person name="Sun J.-Q."/>
        </authorList>
    </citation>
    <scope>NUCLEOTIDE SEQUENCE [LARGE SCALE GENOMIC DNA]</scope>
    <source>
        <strain evidence="2 3">XS-10</strain>
    </source>
</reference>
<dbReference type="Pfam" id="PF05721">
    <property type="entry name" value="PhyH"/>
    <property type="match status" value="1"/>
</dbReference>
<dbReference type="InterPro" id="IPR008775">
    <property type="entry name" value="Phytyl_CoA_dOase-like"/>
</dbReference>
<keyword evidence="2" id="KW-0560">Oxidoreductase</keyword>
<gene>
    <name evidence="2" type="ORF">FPZ54_18780</name>
</gene>
<organism evidence="2 3">
    <name type="scientific">Sphingomonas suaedae</name>
    <dbReference type="NCBI Taxonomy" id="2599297"/>
    <lineage>
        <taxon>Bacteria</taxon>
        <taxon>Pseudomonadati</taxon>
        <taxon>Pseudomonadota</taxon>
        <taxon>Alphaproteobacteria</taxon>
        <taxon>Sphingomonadales</taxon>
        <taxon>Sphingomonadaceae</taxon>
        <taxon>Sphingomonas</taxon>
    </lineage>
</organism>
<dbReference type="Gene3D" id="2.60.120.620">
    <property type="entry name" value="q2cbj1_9rhob like domain"/>
    <property type="match status" value="1"/>
</dbReference>
<dbReference type="PANTHER" id="PTHR20883">
    <property type="entry name" value="PHYTANOYL-COA DIOXYGENASE DOMAIN CONTAINING 1"/>
    <property type="match status" value="1"/>
</dbReference>
<dbReference type="KEGG" id="ssua:FPZ54_18780"/>